<sequence length="148" mass="17382">MNHSTANPTYETDFYAWLLKSAELLRRGEFAELDLEQIAEELEGMARSDKRQLIDRLAVLLAHLLKWQYQPEKRSKSWQRTIREQRKRISLLLEDSPSLKYEIEEKLTDAYEIAVLSAANETGLDEDYFPESCEYALDEVLDSNFYPD</sequence>
<dbReference type="EMBL" id="JBHFNT010000273">
    <property type="protein sequence ID" value="MFB2838717.1"/>
    <property type="molecule type" value="Genomic_DNA"/>
</dbReference>
<dbReference type="RefSeq" id="WP_413281018.1">
    <property type="nucleotide sequence ID" value="NZ_JBHFNT010000273.1"/>
</dbReference>
<evidence type="ECO:0000313" key="1">
    <source>
        <dbReference type="EMBL" id="MFB2838717.1"/>
    </source>
</evidence>
<dbReference type="Proteomes" id="UP001576780">
    <property type="component" value="Unassembled WGS sequence"/>
</dbReference>
<gene>
    <name evidence="1" type="ORF">ACE1CA_29870</name>
</gene>
<dbReference type="PANTHER" id="PTHR34235">
    <property type="entry name" value="SLR1203 PROTEIN-RELATED"/>
    <property type="match status" value="1"/>
</dbReference>
<dbReference type="InterPro" id="IPR002636">
    <property type="entry name" value="DUF29"/>
</dbReference>
<dbReference type="Pfam" id="PF01724">
    <property type="entry name" value="DUF29"/>
    <property type="match status" value="1"/>
</dbReference>
<protein>
    <submittedName>
        <fullName evidence="1">DUF29 domain-containing protein</fullName>
    </submittedName>
</protein>
<dbReference type="PANTHER" id="PTHR34235:SF4">
    <property type="entry name" value="SLR0291 PROTEIN"/>
    <property type="match status" value="1"/>
</dbReference>
<keyword evidence="2" id="KW-1185">Reference proteome</keyword>
<comment type="caution">
    <text evidence="1">The sequence shown here is derived from an EMBL/GenBank/DDBJ whole genome shotgun (WGS) entry which is preliminary data.</text>
</comment>
<organism evidence="1 2">
    <name type="scientific">Floridaenema evergladense BLCC-F167</name>
    <dbReference type="NCBI Taxonomy" id="3153639"/>
    <lineage>
        <taxon>Bacteria</taxon>
        <taxon>Bacillati</taxon>
        <taxon>Cyanobacteriota</taxon>
        <taxon>Cyanophyceae</taxon>
        <taxon>Oscillatoriophycideae</taxon>
        <taxon>Aerosakkonematales</taxon>
        <taxon>Aerosakkonemataceae</taxon>
        <taxon>Floridanema</taxon>
        <taxon>Floridanema evergladense</taxon>
    </lineage>
</organism>
<name>A0ABV4WUD8_9CYAN</name>
<proteinExistence type="predicted"/>
<evidence type="ECO:0000313" key="2">
    <source>
        <dbReference type="Proteomes" id="UP001576780"/>
    </source>
</evidence>
<dbReference type="Gene3D" id="1.20.1220.20">
    <property type="entry name" value="Uncharcterised protein PF01724"/>
    <property type="match status" value="1"/>
</dbReference>
<reference evidence="1 2" key="1">
    <citation type="submission" date="2024-09" db="EMBL/GenBank/DDBJ databases">
        <title>Floridaenema gen nov. (Aerosakkonemataceae, Aerosakkonematales ord. nov., Cyanobacteria) from benthic tropical and subtropical fresh waters, with the description of four new species.</title>
        <authorList>
            <person name="Moretto J.A."/>
            <person name="Berthold D.E."/>
            <person name="Lefler F.W."/>
            <person name="Huang I.-S."/>
            <person name="Laughinghouse H. IV."/>
        </authorList>
    </citation>
    <scope>NUCLEOTIDE SEQUENCE [LARGE SCALE GENOMIC DNA]</scope>
    <source>
        <strain evidence="1 2">BLCC-F167</strain>
    </source>
</reference>
<accession>A0ABV4WUD8</accession>